<evidence type="ECO:0000313" key="2">
    <source>
        <dbReference type="Proteomes" id="UP001017257"/>
    </source>
</evidence>
<accession>A0ABY5RQW2</accession>
<name>A0ABY5RQW2_9HYPH</name>
<reference evidence="1" key="1">
    <citation type="submission" date="2022-08" db="EMBL/GenBank/DDBJ databases">
        <title>Microvirga terrae sp. nov., isolated from soil.</title>
        <authorList>
            <person name="Kim K.H."/>
            <person name="Seo Y.L."/>
            <person name="Kim J.M."/>
            <person name="Lee J.K."/>
            <person name="Han D.M."/>
            <person name="Jeon C.O."/>
        </authorList>
    </citation>
    <scope>NUCLEOTIDE SEQUENCE</scope>
    <source>
        <strain evidence="1">R24</strain>
    </source>
</reference>
<dbReference type="RefSeq" id="WP_173946004.1">
    <property type="nucleotide sequence ID" value="NZ_CP102845.1"/>
</dbReference>
<gene>
    <name evidence="1" type="ORF">HPT29_000265</name>
</gene>
<dbReference type="EMBL" id="CP102845">
    <property type="protein sequence ID" value="UVF19630.1"/>
    <property type="molecule type" value="Genomic_DNA"/>
</dbReference>
<keyword evidence="2" id="KW-1185">Reference proteome</keyword>
<dbReference type="Proteomes" id="UP001017257">
    <property type="component" value="Chromosome"/>
</dbReference>
<protein>
    <submittedName>
        <fullName evidence="1">Uncharacterized protein</fullName>
    </submittedName>
</protein>
<sequence length="71" mass="7821">MTSNQEFKGPGQARLSPLDLKQIREAVSEVRASTPRSVLADLVEEKIRTLASDAPDPPFDVAPAQDWRLFG</sequence>
<proteinExistence type="predicted"/>
<organism evidence="1 2">
    <name type="scientific">Microvirga terrae</name>
    <dbReference type="NCBI Taxonomy" id="2740529"/>
    <lineage>
        <taxon>Bacteria</taxon>
        <taxon>Pseudomonadati</taxon>
        <taxon>Pseudomonadota</taxon>
        <taxon>Alphaproteobacteria</taxon>
        <taxon>Hyphomicrobiales</taxon>
        <taxon>Methylobacteriaceae</taxon>
        <taxon>Microvirga</taxon>
    </lineage>
</organism>
<evidence type="ECO:0000313" key="1">
    <source>
        <dbReference type="EMBL" id="UVF19630.1"/>
    </source>
</evidence>